<evidence type="ECO:0000313" key="3">
    <source>
        <dbReference type="Proteomes" id="UP000236291"/>
    </source>
</evidence>
<evidence type="ECO:0000313" key="2">
    <source>
        <dbReference type="EMBL" id="PNX71012.1"/>
    </source>
</evidence>
<reference evidence="2 3" key="1">
    <citation type="journal article" date="2014" name="Am. J. Bot.">
        <title>Genome assembly and annotation for red clover (Trifolium pratense; Fabaceae).</title>
        <authorList>
            <person name="Istvanek J."/>
            <person name="Jaros M."/>
            <person name="Krenek A."/>
            <person name="Repkova J."/>
        </authorList>
    </citation>
    <scope>NUCLEOTIDE SEQUENCE [LARGE SCALE GENOMIC DNA]</scope>
    <source>
        <strain evidence="3">cv. Tatra</strain>
        <tissue evidence="2">Young leaves</tissue>
    </source>
</reference>
<name>A0A2K3KXK5_TRIPR</name>
<dbReference type="Proteomes" id="UP000236291">
    <property type="component" value="Unassembled WGS sequence"/>
</dbReference>
<gene>
    <name evidence="2" type="ORF">L195_g057968</name>
</gene>
<comment type="caution">
    <text evidence="2">The sequence shown here is derived from an EMBL/GenBank/DDBJ whole genome shotgun (WGS) entry which is preliminary data.</text>
</comment>
<organism evidence="2 3">
    <name type="scientific">Trifolium pratense</name>
    <name type="common">Red clover</name>
    <dbReference type="NCBI Taxonomy" id="57577"/>
    <lineage>
        <taxon>Eukaryota</taxon>
        <taxon>Viridiplantae</taxon>
        <taxon>Streptophyta</taxon>
        <taxon>Embryophyta</taxon>
        <taxon>Tracheophyta</taxon>
        <taxon>Spermatophyta</taxon>
        <taxon>Magnoliopsida</taxon>
        <taxon>eudicotyledons</taxon>
        <taxon>Gunneridae</taxon>
        <taxon>Pentapetalae</taxon>
        <taxon>rosids</taxon>
        <taxon>fabids</taxon>
        <taxon>Fabales</taxon>
        <taxon>Fabaceae</taxon>
        <taxon>Papilionoideae</taxon>
        <taxon>50 kb inversion clade</taxon>
        <taxon>NPAAA clade</taxon>
        <taxon>Hologalegina</taxon>
        <taxon>IRL clade</taxon>
        <taxon>Trifolieae</taxon>
        <taxon>Trifolium</taxon>
    </lineage>
</organism>
<feature type="non-terminal residue" evidence="2">
    <location>
        <position position="1"/>
    </location>
</feature>
<protein>
    <submittedName>
        <fullName evidence="2">Uncharacterized protein</fullName>
    </submittedName>
</protein>
<sequence>DSNMNKLDLDLDFQGNNGENNQDSDD</sequence>
<reference evidence="2 3" key="2">
    <citation type="journal article" date="2017" name="Front. Plant Sci.">
        <title>Gene Classification and Mining of Molecular Markers Useful in Red Clover (Trifolium pratense) Breeding.</title>
        <authorList>
            <person name="Istvanek J."/>
            <person name="Dluhosova J."/>
            <person name="Dluhos P."/>
            <person name="Patkova L."/>
            <person name="Nedelnik J."/>
            <person name="Repkova J."/>
        </authorList>
    </citation>
    <scope>NUCLEOTIDE SEQUENCE [LARGE SCALE GENOMIC DNA]</scope>
    <source>
        <strain evidence="3">cv. Tatra</strain>
        <tissue evidence="2">Young leaves</tissue>
    </source>
</reference>
<dbReference type="AlphaFoldDB" id="A0A2K3KXK5"/>
<evidence type="ECO:0000256" key="1">
    <source>
        <dbReference type="SAM" id="MobiDB-lite"/>
    </source>
</evidence>
<dbReference type="EMBL" id="ASHM01117777">
    <property type="protein sequence ID" value="PNX71012.1"/>
    <property type="molecule type" value="Genomic_DNA"/>
</dbReference>
<feature type="region of interest" description="Disordered" evidence="1">
    <location>
        <begin position="1"/>
        <end position="26"/>
    </location>
</feature>
<proteinExistence type="predicted"/>
<feature type="compositionally biased region" description="Polar residues" evidence="1">
    <location>
        <begin position="14"/>
        <end position="26"/>
    </location>
</feature>
<accession>A0A2K3KXK5</accession>